<dbReference type="Gene3D" id="3.30.70.270">
    <property type="match status" value="1"/>
</dbReference>
<dbReference type="InterPro" id="IPR029787">
    <property type="entry name" value="Nucleotide_cyclase"/>
</dbReference>
<dbReference type="InterPro" id="IPR000160">
    <property type="entry name" value="GGDEF_dom"/>
</dbReference>
<dbReference type="InterPro" id="IPR043128">
    <property type="entry name" value="Rev_trsase/Diguanyl_cyclase"/>
</dbReference>
<dbReference type="PROSITE" id="PS50887">
    <property type="entry name" value="GGDEF"/>
    <property type="match status" value="1"/>
</dbReference>
<dbReference type="InterPro" id="IPR040572">
    <property type="entry name" value="TackOD1"/>
</dbReference>
<evidence type="ECO:0000313" key="2">
    <source>
        <dbReference type="EMBL" id="ADW18106.1"/>
    </source>
</evidence>
<dbReference type="Pfam" id="PF00990">
    <property type="entry name" value="GGDEF"/>
    <property type="match status" value="1"/>
</dbReference>
<evidence type="ECO:0000313" key="3">
    <source>
        <dbReference type="Proteomes" id="UP000006365"/>
    </source>
</evidence>
<dbReference type="RefSeq" id="WP_015724646.1">
    <property type="nucleotide sequence ID" value="NC_014972.1"/>
</dbReference>
<keyword evidence="3" id="KW-1185">Reference proteome</keyword>
<dbReference type="AlphaFoldDB" id="A0A7U4DPG5"/>
<proteinExistence type="predicted"/>
<dbReference type="EMBL" id="CP002364">
    <property type="protein sequence ID" value="ADW18106.1"/>
    <property type="molecule type" value="Genomic_DNA"/>
</dbReference>
<name>A0A7U4DPG5_DESPD</name>
<sequence length="465" mass="51045">MELIYIVSSPASCLGQEPPEGAHVRCATDFDSLAPTTTRSTVFVVATGEHHESVRIVRALRRDPRTGLQPILTTSPLGDPDDDLSDGIVASPEEARDRGRTLVARLAQLDASLFAPDASDVLRIAGYMLSRAVEALAPRRLWSNQAFYAYPALEAMLGSAQLVASRLASMGERKLIRRATLVDRLRHCPACHGVHLNFIDCCPSCGGINILQKPFLHCFTCGMVAPEERFVEKGALQCPKCAARLRHIGADYDRPLENYECQGCGHVFIDPEVQAHCMHCGTPSPPEKLIPGQIFTYELTDLGGQAAKSGTMEDLFALLDTVNSVPPSYFMQLVGWLIDLARRHAEERFTIIGIKLTNLLELDVQHGKQTAAELVDALAQRLRELVRTTDLTTRTGQQMLWLLLPKTGRPSHEVVLARILALRSMIHRAEGGELDFETVVFTAPEDIIPGETGKLLLARLEGGFA</sequence>
<feature type="domain" description="GGDEF" evidence="1">
    <location>
        <begin position="347"/>
        <end position="465"/>
    </location>
</feature>
<protein>
    <submittedName>
        <fullName evidence="2">Response regulator receiver protein</fullName>
    </submittedName>
</protein>
<reference evidence="2 3" key="1">
    <citation type="journal article" date="2011" name="Stand. Genomic Sci.">
        <title>Complete genome sequence of Desulfobulbus propionicus type strain (1pr3).</title>
        <authorList>
            <person name="Pagani I."/>
            <person name="Lapidus A."/>
            <person name="Nolan M."/>
            <person name="Lucas S."/>
            <person name="Hammon N."/>
            <person name="Deshpande S."/>
            <person name="Cheng J.F."/>
            <person name="Chertkov O."/>
            <person name="Davenport K."/>
            <person name="Tapia R."/>
            <person name="Han C."/>
            <person name="Goodwin L."/>
            <person name="Pitluck S."/>
            <person name="Liolios K."/>
            <person name="Mavromatis K."/>
            <person name="Ivanova N."/>
            <person name="Mikhailova N."/>
            <person name="Pati A."/>
            <person name="Chen A."/>
            <person name="Palaniappan K."/>
            <person name="Land M."/>
            <person name="Hauser L."/>
            <person name="Chang Y.J."/>
            <person name="Jeffries C.D."/>
            <person name="Detter J.C."/>
            <person name="Brambilla E."/>
            <person name="Kannan K.P."/>
            <person name="Djao O.D."/>
            <person name="Rohde M."/>
            <person name="Pukall R."/>
            <person name="Spring S."/>
            <person name="Goker M."/>
            <person name="Sikorski J."/>
            <person name="Woyke T."/>
            <person name="Bristow J."/>
            <person name="Eisen J.A."/>
            <person name="Markowitz V."/>
            <person name="Hugenholtz P."/>
            <person name="Kyrpides N.C."/>
            <person name="Klenk H.P."/>
        </authorList>
    </citation>
    <scope>NUCLEOTIDE SEQUENCE [LARGE SCALE GENOMIC DNA]</scope>
    <source>
        <strain evidence="3">ATCC 33891 / DSM 2032 / 1pr3</strain>
    </source>
</reference>
<accession>A0A7U4DPG5</accession>
<gene>
    <name evidence="2" type="ordered locus">Despr_1958</name>
</gene>
<evidence type="ECO:0000259" key="1">
    <source>
        <dbReference type="PROSITE" id="PS50887"/>
    </source>
</evidence>
<dbReference type="KEGG" id="dpr:Despr_1958"/>
<organism evidence="2 3">
    <name type="scientific">Desulfobulbus propionicus (strain ATCC 33891 / DSM 2032 / VKM B-1956 / 1pr3)</name>
    <dbReference type="NCBI Taxonomy" id="577650"/>
    <lineage>
        <taxon>Bacteria</taxon>
        <taxon>Pseudomonadati</taxon>
        <taxon>Thermodesulfobacteriota</taxon>
        <taxon>Desulfobulbia</taxon>
        <taxon>Desulfobulbales</taxon>
        <taxon>Desulfobulbaceae</taxon>
        <taxon>Desulfobulbus</taxon>
    </lineage>
</organism>
<dbReference type="Pfam" id="PF18551">
    <property type="entry name" value="TackOD1"/>
    <property type="match status" value="1"/>
</dbReference>
<dbReference type="Proteomes" id="UP000006365">
    <property type="component" value="Chromosome"/>
</dbReference>
<dbReference type="SUPFAM" id="SSF55073">
    <property type="entry name" value="Nucleotide cyclase"/>
    <property type="match status" value="1"/>
</dbReference>